<accession>A0A6C0ERF4</accession>
<evidence type="ECO:0008006" key="2">
    <source>
        <dbReference type="Google" id="ProtNLM"/>
    </source>
</evidence>
<proteinExistence type="predicted"/>
<dbReference type="AlphaFoldDB" id="A0A6C0ERF4"/>
<reference evidence="1" key="1">
    <citation type="journal article" date="2020" name="Nature">
        <title>Giant virus diversity and host interactions through global metagenomics.</title>
        <authorList>
            <person name="Schulz F."/>
            <person name="Roux S."/>
            <person name="Paez-Espino D."/>
            <person name="Jungbluth S."/>
            <person name="Walsh D.A."/>
            <person name="Denef V.J."/>
            <person name="McMahon K.D."/>
            <person name="Konstantinidis K.T."/>
            <person name="Eloe-Fadrosh E.A."/>
            <person name="Kyrpides N.C."/>
            <person name="Woyke T."/>
        </authorList>
    </citation>
    <scope>NUCLEOTIDE SEQUENCE</scope>
    <source>
        <strain evidence="1">GVMAG-M-3300009151-50</strain>
    </source>
</reference>
<protein>
    <recommendedName>
        <fullName evidence="2">FeoB-associated Cys-rich membrane protein</fullName>
    </recommendedName>
</protein>
<organism evidence="1">
    <name type="scientific">viral metagenome</name>
    <dbReference type="NCBI Taxonomy" id="1070528"/>
    <lineage>
        <taxon>unclassified sequences</taxon>
        <taxon>metagenomes</taxon>
        <taxon>organismal metagenomes</taxon>
    </lineage>
</organism>
<dbReference type="EMBL" id="MN738913">
    <property type="protein sequence ID" value="QHT30919.1"/>
    <property type="molecule type" value="Genomic_DNA"/>
</dbReference>
<evidence type="ECO:0000313" key="1">
    <source>
        <dbReference type="EMBL" id="QHT30919.1"/>
    </source>
</evidence>
<sequence>MYWLAGLLFLIGLLAYGYSISNQIKIAPSTGCNSCPKQNPVWETPS</sequence>
<name>A0A6C0ERF4_9ZZZZ</name>